<protein>
    <submittedName>
        <fullName evidence="5">SMC-Scp complex subunit ScpB</fullName>
    </submittedName>
</protein>
<dbReference type="InterPro" id="IPR036388">
    <property type="entry name" value="WH-like_DNA-bd_sf"/>
</dbReference>
<keyword evidence="2" id="KW-0132">Cell division</keyword>
<dbReference type="Proteomes" id="UP000176633">
    <property type="component" value="Unassembled WGS sequence"/>
</dbReference>
<dbReference type="EMBL" id="MFKM01000038">
    <property type="protein sequence ID" value="OGG42809.1"/>
    <property type="molecule type" value="Genomic_DNA"/>
</dbReference>
<dbReference type="InterPro" id="IPR005234">
    <property type="entry name" value="ScpB_csome_segregation"/>
</dbReference>
<sequence length="195" mass="22208">MEEQTNPIINKVSNGGKNNLIAALESLLFIYGEPIGLEKIAELLEVKQEELGEVISGFEIRLKTDNSRGLILNRINNQIQLTTKPDFQKLGEKIIKEEIKENLTPATLETLSIVAYNGPIARSAIDYLRGVNSGYILRNLLVRGLIERCPDPRRPYVFLYNVSFDFLKHMGLAKQEELPEYQKYKDLVETFKPQA</sequence>
<evidence type="ECO:0000256" key="2">
    <source>
        <dbReference type="ARBA" id="ARBA00022618"/>
    </source>
</evidence>
<evidence type="ECO:0000313" key="5">
    <source>
        <dbReference type="EMBL" id="OGG42809.1"/>
    </source>
</evidence>
<evidence type="ECO:0000256" key="1">
    <source>
        <dbReference type="ARBA" id="ARBA00022490"/>
    </source>
</evidence>
<dbReference type="AlphaFoldDB" id="A0A1F6C0T6"/>
<dbReference type="PANTHER" id="PTHR34298:SF2">
    <property type="entry name" value="SEGREGATION AND CONDENSATION PROTEIN B"/>
    <property type="match status" value="1"/>
</dbReference>
<dbReference type="SUPFAM" id="SSF46785">
    <property type="entry name" value="Winged helix' DNA-binding domain"/>
    <property type="match status" value="2"/>
</dbReference>
<evidence type="ECO:0000256" key="3">
    <source>
        <dbReference type="ARBA" id="ARBA00022829"/>
    </source>
</evidence>
<proteinExistence type="predicted"/>
<dbReference type="GO" id="GO:0051304">
    <property type="term" value="P:chromosome separation"/>
    <property type="evidence" value="ECO:0007669"/>
    <property type="project" value="InterPro"/>
</dbReference>
<dbReference type="InterPro" id="IPR036390">
    <property type="entry name" value="WH_DNA-bd_sf"/>
</dbReference>
<gene>
    <name evidence="5" type="ORF">A3G50_02605</name>
</gene>
<dbReference type="GO" id="GO:0051301">
    <property type="term" value="P:cell division"/>
    <property type="evidence" value="ECO:0007669"/>
    <property type="project" value="UniProtKB-KW"/>
</dbReference>
<keyword evidence="1" id="KW-0963">Cytoplasm</keyword>
<keyword evidence="3" id="KW-0159">Chromosome partition</keyword>
<evidence type="ECO:0000313" key="6">
    <source>
        <dbReference type="Proteomes" id="UP000176633"/>
    </source>
</evidence>
<dbReference type="NCBIfam" id="TIGR00281">
    <property type="entry name" value="SMC-Scp complex subunit ScpB"/>
    <property type="match status" value="1"/>
</dbReference>
<organism evidence="5 6">
    <name type="scientific">Candidatus Jorgensenbacteria bacterium RIFCSPLOWO2_12_FULL_42_11</name>
    <dbReference type="NCBI Taxonomy" id="1798473"/>
    <lineage>
        <taxon>Bacteria</taxon>
        <taxon>Candidatus Joergenseniibacteriota</taxon>
    </lineage>
</organism>
<accession>A0A1F6C0T6</accession>
<dbReference type="Gene3D" id="1.10.10.10">
    <property type="entry name" value="Winged helix-like DNA-binding domain superfamily/Winged helix DNA-binding domain"/>
    <property type="match status" value="2"/>
</dbReference>
<dbReference type="STRING" id="1798473.A3G50_02605"/>
<dbReference type="Pfam" id="PF04079">
    <property type="entry name" value="SMC_ScpB"/>
    <property type="match status" value="1"/>
</dbReference>
<name>A0A1F6C0T6_9BACT</name>
<dbReference type="PANTHER" id="PTHR34298">
    <property type="entry name" value="SEGREGATION AND CONDENSATION PROTEIN B"/>
    <property type="match status" value="1"/>
</dbReference>
<evidence type="ECO:0000256" key="4">
    <source>
        <dbReference type="ARBA" id="ARBA00023306"/>
    </source>
</evidence>
<comment type="caution">
    <text evidence="5">The sequence shown here is derived from an EMBL/GenBank/DDBJ whole genome shotgun (WGS) entry which is preliminary data.</text>
</comment>
<keyword evidence="4" id="KW-0131">Cell cycle</keyword>
<reference evidence="5 6" key="1">
    <citation type="journal article" date="2016" name="Nat. Commun.">
        <title>Thousands of microbial genomes shed light on interconnected biogeochemical processes in an aquifer system.</title>
        <authorList>
            <person name="Anantharaman K."/>
            <person name="Brown C.T."/>
            <person name="Hug L.A."/>
            <person name="Sharon I."/>
            <person name="Castelle C.J."/>
            <person name="Probst A.J."/>
            <person name="Thomas B.C."/>
            <person name="Singh A."/>
            <person name="Wilkins M.J."/>
            <person name="Karaoz U."/>
            <person name="Brodie E.L."/>
            <person name="Williams K.H."/>
            <person name="Hubbard S.S."/>
            <person name="Banfield J.F."/>
        </authorList>
    </citation>
    <scope>NUCLEOTIDE SEQUENCE [LARGE SCALE GENOMIC DNA]</scope>
</reference>